<reference evidence="1" key="1">
    <citation type="journal article" date="2015" name="Nature">
        <title>Complex archaea that bridge the gap between prokaryotes and eukaryotes.</title>
        <authorList>
            <person name="Spang A."/>
            <person name="Saw J.H."/>
            <person name="Jorgensen S.L."/>
            <person name="Zaremba-Niedzwiedzka K."/>
            <person name="Martijn J."/>
            <person name="Lind A.E."/>
            <person name="van Eijk R."/>
            <person name="Schleper C."/>
            <person name="Guy L."/>
            <person name="Ettema T.J."/>
        </authorList>
    </citation>
    <scope>NUCLEOTIDE SEQUENCE</scope>
</reference>
<evidence type="ECO:0000313" key="1">
    <source>
        <dbReference type="EMBL" id="KKN72917.1"/>
    </source>
</evidence>
<accession>A0A0F9TDF4</accession>
<gene>
    <name evidence="1" type="ORF">LCGC14_0406210</name>
</gene>
<name>A0A0F9TDF4_9ZZZZ</name>
<sequence length="59" mass="6855">MTTINKHYILHLADEDGTILDSIDLFEYNLDKSIAQSDICHTIQYAIEVWEQQQEKKGS</sequence>
<dbReference type="EMBL" id="LAZR01000353">
    <property type="protein sequence ID" value="KKN72917.1"/>
    <property type="molecule type" value="Genomic_DNA"/>
</dbReference>
<proteinExistence type="predicted"/>
<protein>
    <submittedName>
        <fullName evidence="1">Uncharacterized protein</fullName>
    </submittedName>
</protein>
<organism evidence="1">
    <name type="scientific">marine sediment metagenome</name>
    <dbReference type="NCBI Taxonomy" id="412755"/>
    <lineage>
        <taxon>unclassified sequences</taxon>
        <taxon>metagenomes</taxon>
        <taxon>ecological metagenomes</taxon>
    </lineage>
</organism>
<comment type="caution">
    <text evidence="1">The sequence shown here is derived from an EMBL/GenBank/DDBJ whole genome shotgun (WGS) entry which is preliminary data.</text>
</comment>
<dbReference type="AlphaFoldDB" id="A0A0F9TDF4"/>